<gene>
    <name evidence="1" type="ORF">MEUPH1_LOCUS8703</name>
</gene>
<proteinExistence type="predicted"/>
<organism evidence="1 2">
    <name type="scientific">Macrosiphum euphorbiae</name>
    <name type="common">potato aphid</name>
    <dbReference type="NCBI Taxonomy" id="13131"/>
    <lineage>
        <taxon>Eukaryota</taxon>
        <taxon>Metazoa</taxon>
        <taxon>Ecdysozoa</taxon>
        <taxon>Arthropoda</taxon>
        <taxon>Hexapoda</taxon>
        <taxon>Insecta</taxon>
        <taxon>Pterygota</taxon>
        <taxon>Neoptera</taxon>
        <taxon>Paraneoptera</taxon>
        <taxon>Hemiptera</taxon>
        <taxon>Sternorrhyncha</taxon>
        <taxon>Aphidomorpha</taxon>
        <taxon>Aphidoidea</taxon>
        <taxon>Aphididae</taxon>
        <taxon>Macrosiphini</taxon>
        <taxon>Macrosiphum</taxon>
    </lineage>
</organism>
<dbReference type="AlphaFoldDB" id="A0AAV0W9K8"/>
<comment type="caution">
    <text evidence="1">The sequence shown here is derived from an EMBL/GenBank/DDBJ whole genome shotgun (WGS) entry which is preliminary data.</text>
</comment>
<name>A0AAV0W9K8_9HEMI</name>
<protein>
    <submittedName>
        <fullName evidence="1">Uncharacterized protein</fullName>
    </submittedName>
</protein>
<keyword evidence="2" id="KW-1185">Reference proteome</keyword>
<evidence type="ECO:0000313" key="1">
    <source>
        <dbReference type="EMBL" id="CAI6352464.1"/>
    </source>
</evidence>
<evidence type="ECO:0000313" key="2">
    <source>
        <dbReference type="Proteomes" id="UP001160148"/>
    </source>
</evidence>
<accession>A0AAV0W9K8</accession>
<sequence length="101" mass="11552">MCHASASISRNVRDDLLSIATRHNHDPEAIDLDVLFLRNAIGKRAVDSTTTTPSLRSLYNSEIIKHPHAAINYTFLQTQSRAKRIRQSRRPQLPRDIHELL</sequence>
<dbReference type="Proteomes" id="UP001160148">
    <property type="component" value="Unassembled WGS sequence"/>
</dbReference>
<reference evidence="1 2" key="1">
    <citation type="submission" date="2023-01" db="EMBL/GenBank/DDBJ databases">
        <authorList>
            <person name="Whitehead M."/>
        </authorList>
    </citation>
    <scope>NUCLEOTIDE SEQUENCE [LARGE SCALE GENOMIC DNA]</scope>
</reference>
<dbReference type="EMBL" id="CARXXK010000002">
    <property type="protein sequence ID" value="CAI6352464.1"/>
    <property type="molecule type" value="Genomic_DNA"/>
</dbReference>